<dbReference type="GO" id="GO:0020037">
    <property type="term" value="F:heme binding"/>
    <property type="evidence" value="ECO:0007669"/>
    <property type="project" value="InterPro"/>
</dbReference>
<dbReference type="GO" id="GO:0006707">
    <property type="term" value="P:cholesterol catabolic process"/>
    <property type="evidence" value="ECO:0007669"/>
    <property type="project" value="InterPro"/>
</dbReference>
<sequence length="193" mass="21819">MPAGRRLFKSSFFYPEFGFVYGEKGAGFGLVMNTNKVSWRKRRQLMNPAFHRKCLKDFMGNFNNVCDIFMTSMAAVVDAGKPTSMNAIKREQIDAARFLKKFASDCTTTRMKDIAAVPDDLSSLLIKNGSLTLDDIIDDHSKSHVEAKFLNEIKEMLGGHDYVEFDDLAKLKYLGQVLEEGLRKYPVAPLLEC</sequence>
<dbReference type="AlphaFoldDB" id="A0A6S7L9X0"/>
<dbReference type="GO" id="GO:0033781">
    <property type="term" value="F:cholesterol 24-hydroxylase activity"/>
    <property type="evidence" value="ECO:0007669"/>
    <property type="project" value="InterPro"/>
</dbReference>
<dbReference type="InterPro" id="IPR001128">
    <property type="entry name" value="Cyt_P450"/>
</dbReference>
<reference evidence="2" key="1">
    <citation type="submission" date="2020-04" db="EMBL/GenBank/DDBJ databases">
        <authorList>
            <person name="Alioto T."/>
            <person name="Alioto T."/>
            <person name="Gomez Garrido J."/>
        </authorList>
    </citation>
    <scope>NUCLEOTIDE SEQUENCE</scope>
    <source>
        <strain evidence="2">A484AB</strain>
    </source>
</reference>
<accession>A0A6S7L9X0</accession>
<dbReference type="SUPFAM" id="SSF48264">
    <property type="entry name" value="Cytochrome P450"/>
    <property type="match status" value="1"/>
</dbReference>
<keyword evidence="3" id="KW-1185">Reference proteome</keyword>
<evidence type="ECO:0000313" key="2">
    <source>
        <dbReference type="EMBL" id="CAB4029339.1"/>
    </source>
</evidence>
<dbReference type="GO" id="GO:0005506">
    <property type="term" value="F:iron ion binding"/>
    <property type="evidence" value="ECO:0007669"/>
    <property type="project" value="InterPro"/>
</dbReference>
<dbReference type="InterPro" id="IPR036396">
    <property type="entry name" value="Cyt_P450_sf"/>
</dbReference>
<proteinExistence type="inferred from homology"/>
<gene>
    <name evidence="2" type="ORF">PACLA_8A058349</name>
</gene>
<protein>
    <submittedName>
        <fullName evidence="2">Cholesterol 24-hydroxylase-like</fullName>
    </submittedName>
</protein>
<dbReference type="EMBL" id="CACRXK020016105">
    <property type="protein sequence ID" value="CAB4029339.1"/>
    <property type="molecule type" value="Genomic_DNA"/>
</dbReference>
<comment type="similarity">
    <text evidence="1">Belongs to the cytochrome P450 family.</text>
</comment>
<comment type="caution">
    <text evidence="2">The sequence shown here is derived from an EMBL/GenBank/DDBJ whole genome shotgun (WGS) entry which is preliminary data.</text>
</comment>
<name>A0A6S7L9X0_PARCT</name>
<evidence type="ECO:0000256" key="1">
    <source>
        <dbReference type="ARBA" id="ARBA00010617"/>
    </source>
</evidence>
<evidence type="ECO:0000313" key="3">
    <source>
        <dbReference type="Proteomes" id="UP001152795"/>
    </source>
</evidence>
<dbReference type="InterPro" id="IPR039983">
    <property type="entry name" value="CYP46A1"/>
</dbReference>
<dbReference type="Gene3D" id="1.10.630.10">
    <property type="entry name" value="Cytochrome P450"/>
    <property type="match status" value="2"/>
</dbReference>
<organism evidence="2 3">
    <name type="scientific">Paramuricea clavata</name>
    <name type="common">Red gorgonian</name>
    <name type="synonym">Violescent sea-whip</name>
    <dbReference type="NCBI Taxonomy" id="317549"/>
    <lineage>
        <taxon>Eukaryota</taxon>
        <taxon>Metazoa</taxon>
        <taxon>Cnidaria</taxon>
        <taxon>Anthozoa</taxon>
        <taxon>Octocorallia</taxon>
        <taxon>Malacalcyonacea</taxon>
        <taxon>Plexauridae</taxon>
        <taxon>Paramuricea</taxon>
    </lineage>
</organism>
<dbReference type="Proteomes" id="UP001152795">
    <property type="component" value="Unassembled WGS sequence"/>
</dbReference>
<dbReference type="PANTHER" id="PTHR24293:SF0">
    <property type="entry name" value="CYP46A1 PROTEIN-RELATED"/>
    <property type="match status" value="1"/>
</dbReference>
<dbReference type="PANTHER" id="PTHR24293">
    <property type="entry name" value="CYTOCHROME P450 FAMILY 46 SUBFAMILY A"/>
    <property type="match status" value="1"/>
</dbReference>
<dbReference type="Pfam" id="PF00067">
    <property type="entry name" value="p450"/>
    <property type="match status" value="1"/>
</dbReference>
<dbReference type="OrthoDB" id="1470350at2759"/>